<feature type="domain" description="Enhancer of mRNA-decapping protein 4 C-terminal" evidence="7">
    <location>
        <begin position="15"/>
        <end position="130"/>
    </location>
</feature>
<keyword evidence="6" id="KW-0175">Coiled coil</keyword>
<protein>
    <recommendedName>
        <fullName evidence="7">Enhancer of mRNA-decapping protein 4 C-terminal domain-containing protein</fullName>
    </recommendedName>
</protein>
<dbReference type="PANTHER" id="PTHR15598:SF5">
    <property type="entry name" value="ENHANCER OF MRNA-DECAPPING PROTEIN 4"/>
    <property type="match status" value="1"/>
</dbReference>
<dbReference type="InterPro" id="IPR049404">
    <property type="entry name" value="EDC4_C"/>
</dbReference>
<proteinExistence type="inferred from homology"/>
<evidence type="ECO:0000313" key="8">
    <source>
        <dbReference type="EMBL" id="KAI5078135.1"/>
    </source>
</evidence>
<dbReference type="Gene3D" id="1.10.220.100">
    <property type="entry name" value="conserved c-terminal region of ge- 1"/>
    <property type="match status" value="1"/>
</dbReference>
<evidence type="ECO:0000259" key="7">
    <source>
        <dbReference type="Pfam" id="PF21289"/>
    </source>
</evidence>
<accession>A0A9D4V1P3</accession>
<name>A0A9D4V1P3_ADICA</name>
<dbReference type="PANTHER" id="PTHR15598">
    <property type="entry name" value="ENHANCER OF MRNA-DECAPPING PROTEIN 4"/>
    <property type="match status" value="1"/>
</dbReference>
<evidence type="ECO:0000313" key="9">
    <source>
        <dbReference type="Proteomes" id="UP000886520"/>
    </source>
</evidence>
<evidence type="ECO:0000256" key="2">
    <source>
        <dbReference type="ARBA" id="ARBA00009639"/>
    </source>
</evidence>
<dbReference type="GO" id="GO:0031087">
    <property type="term" value="P:deadenylation-independent decapping of nuclear-transcribed mRNA"/>
    <property type="evidence" value="ECO:0007669"/>
    <property type="project" value="InterPro"/>
</dbReference>
<dbReference type="Proteomes" id="UP000886520">
    <property type="component" value="Chromosome 7"/>
</dbReference>
<feature type="non-terminal residue" evidence="8">
    <location>
        <position position="1"/>
    </location>
</feature>
<dbReference type="FunFam" id="1.10.220.100:FF:000001">
    <property type="entry name" value="Enhancer of mRNA-decapping protein 4"/>
    <property type="match status" value="1"/>
</dbReference>
<dbReference type="InterPro" id="IPR045152">
    <property type="entry name" value="EDC4-like"/>
</dbReference>
<evidence type="ECO:0000256" key="1">
    <source>
        <dbReference type="ARBA" id="ARBA00004201"/>
    </source>
</evidence>
<gene>
    <name evidence="8" type="ORF">GOP47_0007959</name>
</gene>
<keyword evidence="3" id="KW-0963">Cytoplasm</keyword>
<comment type="similarity">
    <text evidence="2">Belongs to the WD repeat EDC4 family.</text>
</comment>
<dbReference type="EMBL" id="JABFUD020000007">
    <property type="protein sequence ID" value="KAI5078135.1"/>
    <property type="molecule type" value="Genomic_DNA"/>
</dbReference>
<keyword evidence="9" id="KW-1185">Reference proteome</keyword>
<keyword evidence="5" id="KW-0677">Repeat</keyword>
<evidence type="ECO:0000256" key="6">
    <source>
        <dbReference type="ARBA" id="ARBA00023054"/>
    </source>
</evidence>
<evidence type="ECO:0000256" key="5">
    <source>
        <dbReference type="ARBA" id="ARBA00022737"/>
    </source>
</evidence>
<sequence length="146" mass="16046">GPRETLKFSTRELARLLSEQKIEEAFNKSLSLADVGIVSWLCNQVDLETLLTSTPLPLSQGVLLALVQQLGCDLGNDTSKKLTWIKDAALALNPHDPGLPPHVMRHFLEKLYNNLHALLTTSLSADLILSTRLVIHVVNSLLTACK</sequence>
<evidence type="ECO:0000256" key="4">
    <source>
        <dbReference type="ARBA" id="ARBA00022574"/>
    </source>
</evidence>
<dbReference type="GO" id="GO:0000932">
    <property type="term" value="C:P-body"/>
    <property type="evidence" value="ECO:0007669"/>
    <property type="project" value="UniProtKB-SubCell"/>
</dbReference>
<reference evidence="8" key="1">
    <citation type="submission" date="2021-01" db="EMBL/GenBank/DDBJ databases">
        <title>Adiantum capillus-veneris genome.</title>
        <authorList>
            <person name="Fang Y."/>
            <person name="Liao Q."/>
        </authorList>
    </citation>
    <scope>NUCLEOTIDE SEQUENCE</scope>
    <source>
        <strain evidence="8">H3</strain>
        <tissue evidence="8">Leaf</tissue>
    </source>
</reference>
<keyword evidence="4" id="KW-0853">WD repeat</keyword>
<comment type="subcellular location">
    <subcellularLocation>
        <location evidence="1">Cytoplasm</location>
        <location evidence="1">P-body</location>
    </subcellularLocation>
</comment>
<dbReference type="Pfam" id="PF21289">
    <property type="entry name" value="EDC4_C"/>
    <property type="match status" value="1"/>
</dbReference>
<evidence type="ECO:0000256" key="3">
    <source>
        <dbReference type="ARBA" id="ARBA00022490"/>
    </source>
</evidence>
<dbReference type="AlphaFoldDB" id="A0A9D4V1P3"/>
<comment type="caution">
    <text evidence="8">The sequence shown here is derived from an EMBL/GenBank/DDBJ whole genome shotgun (WGS) entry which is preliminary data.</text>
</comment>
<organism evidence="8 9">
    <name type="scientific">Adiantum capillus-veneris</name>
    <name type="common">Maidenhair fern</name>
    <dbReference type="NCBI Taxonomy" id="13818"/>
    <lineage>
        <taxon>Eukaryota</taxon>
        <taxon>Viridiplantae</taxon>
        <taxon>Streptophyta</taxon>
        <taxon>Embryophyta</taxon>
        <taxon>Tracheophyta</taxon>
        <taxon>Polypodiopsida</taxon>
        <taxon>Polypodiidae</taxon>
        <taxon>Polypodiales</taxon>
        <taxon>Pteridineae</taxon>
        <taxon>Pteridaceae</taxon>
        <taxon>Vittarioideae</taxon>
        <taxon>Adiantum</taxon>
    </lineage>
</organism>
<dbReference type="OrthoDB" id="21128at2759"/>
<dbReference type="InterPro" id="IPR044938">
    <property type="entry name" value="EDC4_C_sf"/>
</dbReference>